<comment type="caution">
    <text evidence="2">The sequence shown here is derived from an EMBL/GenBank/DDBJ whole genome shotgun (WGS) entry which is preliminary data.</text>
</comment>
<dbReference type="OrthoDB" id="3781892at2"/>
<protein>
    <submittedName>
        <fullName evidence="2">Uncharacterized protein</fullName>
    </submittedName>
</protein>
<dbReference type="RefSeq" id="WP_104483155.1">
    <property type="nucleotide sequence ID" value="NZ_CP154825.1"/>
</dbReference>
<organism evidence="2 3">
    <name type="scientific">Actinokineospora auranticolor</name>
    <dbReference type="NCBI Taxonomy" id="155976"/>
    <lineage>
        <taxon>Bacteria</taxon>
        <taxon>Bacillati</taxon>
        <taxon>Actinomycetota</taxon>
        <taxon>Actinomycetes</taxon>
        <taxon>Pseudonocardiales</taxon>
        <taxon>Pseudonocardiaceae</taxon>
        <taxon>Actinokineospora</taxon>
    </lineage>
</organism>
<feature type="compositionally biased region" description="Pro residues" evidence="1">
    <location>
        <begin position="41"/>
        <end position="61"/>
    </location>
</feature>
<accession>A0A2S6GCI2</accession>
<gene>
    <name evidence="2" type="ORF">CLV40_13420</name>
</gene>
<dbReference type="EMBL" id="PTIX01000034">
    <property type="protein sequence ID" value="PPK62558.1"/>
    <property type="molecule type" value="Genomic_DNA"/>
</dbReference>
<sequence>MAGGRQRELWLATAATAVVAVTALVIAGAGDEPAGAAPGDPAIPTPGVGCPPPRAPFPPEPDFGRDQVGPPGPLLPATPPDTVWICATRAEHTMPAREVREKTAELVKTINDLPAPWPDACTAMGGSQFDLVFQYGPDRVVVEVDLSGCGPMRVGRWYRAGGRALAKVLQ</sequence>
<evidence type="ECO:0000256" key="1">
    <source>
        <dbReference type="SAM" id="MobiDB-lite"/>
    </source>
</evidence>
<name>A0A2S6GCI2_9PSEU</name>
<feature type="region of interest" description="Disordered" evidence="1">
    <location>
        <begin position="33"/>
        <end position="65"/>
    </location>
</feature>
<dbReference type="AlphaFoldDB" id="A0A2S6GCI2"/>
<reference evidence="2 3" key="1">
    <citation type="submission" date="2018-02" db="EMBL/GenBank/DDBJ databases">
        <title>Genomic Encyclopedia of Archaeal and Bacterial Type Strains, Phase II (KMG-II): from individual species to whole genera.</title>
        <authorList>
            <person name="Goeker M."/>
        </authorList>
    </citation>
    <scope>NUCLEOTIDE SEQUENCE [LARGE SCALE GENOMIC DNA]</scope>
    <source>
        <strain evidence="2 3">YU 961-1</strain>
    </source>
</reference>
<evidence type="ECO:0000313" key="3">
    <source>
        <dbReference type="Proteomes" id="UP000239203"/>
    </source>
</evidence>
<keyword evidence="3" id="KW-1185">Reference proteome</keyword>
<proteinExistence type="predicted"/>
<evidence type="ECO:0000313" key="2">
    <source>
        <dbReference type="EMBL" id="PPK62558.1"/>
    </source>
</evidence>
<dbReference type="Proteomes" id="UP000239203">
    <property type="component" value="Unassembled WGS sequence"/>
</dbReference>